<organism evidence="18 19">
    <name type="scientific">Microbispora amethystogenes</name>
    <dbReference type="NCBI Taxonomy" id="1427754"/>
    <lineage>
        <taxon>Bacteria</taxon>
        <taxon>Bacillati</taxon>
        <taxon>Actinomycetota</taxon>
        <taxon>Actinomycetes</taxon>
        <taxon>Streptosporangiales</taxon>
        <taxon>Streptosporangiaceae</taxon>
        <taxon>Microbispora</taxon>
    </lineage>
</organism>
<reference evidence="18 19" key="1">
    <citation type="submission" date="2021-01" db="EMBL/GenBank/DDBJ databases">
        <title>Whole genome shotgun sequence of Microbispora amethystogenes NBRC 101907.</title>
        <authorList>
            <person name="Komaki H."/>
            <person name="Tamura T."/>
        </authorList>
    </citation>
    <scope>NUCLEOTIDE SEQUENCE [LARGE SCALE GENOMIC DNA]</scope>
    <source>
        <strain evidence="18 19">NBRC 101907</strain>
    </source>
</reference>
<feature type="transmembrane region" description="Helical" evidence="14">
    <location>
        <begin position="109"/>
        <end position="131"/>
    </location>
</feature>
<dbReference type="PROSITE" id="PS51371">
    <property type="entry name" value="CBS"/>
    <property type="match status" value="2"/>
</dbReference>
<keyword evidence="9 14" id="KW-0862">Zinc</keyword>
<dbReference type="PANTHER" id="PTHR39188:SF3">
    <property type="entry name" value="STAGE IV SPORULATION PROTEIN FB"/>
    <property type="match status" value="1"/>
</dbReference>
<keyword evidence="6 14" id="KW-0479">Metal-binding</keyword>
<comment type="caution">
    <text evidence="18">The sequence shown here is derived from an EMBL/GenBank/DDBJ whole genome shotgun (WGS) entry which is preliminary data.</text>
</comment>
<evidence type="ECO:0000256" key="9">
    <source>
        <dbReference type="ARBA" id="ARBA00022833"/>
    </source>
</evidence>
<comment type="subcellular location">
    <subcellularLocation>
        <location evidence="1">Cell membrane</location>
        <topology evidence="1">Multi-pass membrane protein</topology>
    </subcellularLocation>
</comment>
<keyword evidence="10 14" id="KW-1133">Transmembrane helix</keyword>
<dbReference type="SMART" id="SM00116">
    <property type="entry name" value="CBS"/>
    <property type="match status" value="2"/>
</dbReference>
<dbReference type="Pfam" id="PF00571">
    <property type="entry name" value="CBS"/>
    <property type="match status" value="2"/>
</dbReference>
<feature type="transmembrane region" description="Helical" evidence="14">
    <location>
        <begin position="46"/>
        <end position="67"/>
    </location>
</feature>
<evidence type="ECO:0000256" key="6">
    <source>
        <dbReference type="ARBA" id="ARBA00022723"/>
    </source>
</evidence>
<evidence type="ECO:0000256" key="2">
    <source>
        <dbReference type="ARBA" id="ARBA00007931"/>
    </source>
</evidence>
<evidence type="ECO:0000256" key="1">
    <source>
        <dbReference type="ARBA" id="ARBA00004651"/>
    </source>
</evidence>
<evidence type="ECO:0000256" key="11">
    <source>
        <dbReference type="ARBA" id="ARBA00023049"/>
    </source>
</evidence>
<feature type="transmembrane region" description="Helical" evidence="14">
    <location>
        <begin position="143"/>
        <end position="165"/>
    </location>
</feature>
<comment type="caution">
    <text evidence="14">Lacks conserved residue(s) required for the propagation of feature annotation.</text>
</comment>
<evidence type="ECO:0000256" key="16">
    <source>
        <dbReference type="SAM" id="MobiDB-lite"/>
    </source>
</evidence>
<dbReference type="InterPro" id="IPR000644">
    <property type="entry name" value="CBS_dom"/>
</dbReference>
<dbReference type="SUPFAM" id="SSF54631">
    <property type="entry name" value="CBS-domain pair"/>
    <property type="match status" value="1"/>
</dbReference>
<feature type="domain" description="CBS" evidence="17">
    <location>
        <begin position="252"/>
        <end position="312"/>
    </location>
</feature>
<feature type="domain" description="CBS" evidence="17">
    <location>
        <begin position="318"/>
        <end position="375"/>
    </location>
</feature>
<feature type="compositionally biased region" description="Low complexity" evidence="16">
    <location>
        <begin position="397"/>
        <end position="419"/>
    </location>
</feature>
<comment type="cofactor">
    <cofactor evidence="14">
        <name>Zn(2+)</name>
        <dbReference type="ChEBI" id="CHEBI:29105"/>
    </cofactor>
    <text evidence="14">Binds 1 zinc ion per subunit.</text>
</comment>
<keyword evidence="19" id="KW-1185">Reference proteome</keyword>
<evidence type="ECO:0000256" key="5">
    <source>
        <dbReference type="ARBA" id="ARBA00022692"/>
    </source>
</evidence>
<dbReference type="EMBL" id="BOOB01000009">
    <property type="protein sequence ID" value="GIH31223.1"/>
    <property type="molecule type" value="Genomic_DNA"/>
</dbReference>
<feature type="region of interest" description="Disordered" evidence="16">
    <location>
        <begin position="368"/>
        <end position="429"/>
    </location>
</feature>
<dbReference type="GO" id="GO:0008237">
    <property type="term" value="F:metallopeptidase activity"/>
    <property type="evidence" value="ECO:0007669"/>
    <property type="project" value="UniProtKB-KW"/>
</dbReference>
<evidence type="ECO:0000256" key="7">
    <source>
        <dbReference type="ARBA" id="ARBA00022737"/>
    </source>
</evidence>
<dbReference type="PANTHER" id="PTHR39188">
    <property type="entry name" value="MEMBRANE-ASSOCIATED ZINC METALLOPROTEASE M50B"/>
    <property type="match status" value="1"/>
</dbReference>
<dbReference type="Proteomes" id="UP000651728">
    <property type="component" value="Unassembled WGS sequence"/>
</dbReference>
<keyword evidence="7" id="KW-0677">Repeat</keyword>
<dbReference type="Gene3D" id="3.10.580.10">
    <property type="entry name" value="CBS-domain"/>
    <property type="match status" value="1"/>
</dbReference>
<protein>
    <recommendedName>
        <fullName evidence="14">Zinc metalloprotease</fullName>
    </recommendedName>
</protein>
<evidence type="ECO:0000313" key="18">
    <source>
        <dbReference type="EMBL" id="GIH31223.1"/>
    </source>
</evidence>
<dbReference type="InterPro" id="IPR046342">
    <property type="entry name" value="CBS_dom_sf"/>
</dbReference>
<dbReference type="InterPro" id="IPR008915">
    <property type="entry name" value="Peptidase_M50"/>
</dbReference>
<name>A0ABQ4F8X0_9ACTN</name>
<evidence type="ECO:0000256" key="3">
    <source>
        <dbReference type="ARBA" id="ARBA00022475"/>
    </source>
</evidence>
<keyword evidence="13 14" id="KW-0472">Membrane</keyword>
<sequence>MRSSISLGRIGGVPVGLNVSVLVIVVILVVGLAFGRFPIAFPGLPTAAYVLAALVSAVLFLASLLAHELAHAIVARRHGVEVTGITLWLLGGVAQLRGEPRSPAADLKIAGVGPLTSVVLGGFFALVTWGVSAVGGPALVSGMFGYLAVVNVLLAVFNLIPAAPLDGGRVLRAFLWARWGDRLRAAVAAARAGRVFGYTLIILGFLNLVSGLGFQGLWLALIGLFLVNAASAEEQQTQIDAALHGIKVAEVMSRQPITAQPDETVAGLIDRLVLRHHLSTYPLVDDDGRFAGLVTLGRIRAVDPARREATALREIACPPPDVPSARPDDLLTELLQRMSGSTDGRAVVLDDGRIVGLVTPSDISRTIQTVDLRAREPYRTPRGADLAPHPPGGPSAGDSRPGDPTSGGPSSGGPASSGTVRSTGRRDAA</sequence>
<dbReference type="CDD" id="cd06164">
    <property type="entry name" value="S2P-M50_SpoIVFB_CBS"/>
    <property type="match status" value="1"/>
</dbReference>
<evidence type="ECO:0000256" key="15">
    <source>
        <dbReference type="PROSITE-ProRule" id="PRU00703"/>
    </source>
</evidence>
<keyword evidence="12 15" id="KW-0129">CBS domain</keyword>
<keyword evidence="4 14" id="KW-0645">Protease</keyword>
<dbReference type="RefSeq" id="WP_204284554.1">
    <property type="nucleotide sequence ID" value="NZ_BAABEJ010000005.1"/>
</dbReference>
<keyword evidence="11 14" id="KW-0482">Metalloprotease</keyword>
<evidence type="ECO:0000256" key="8">
    <source>
        <dbReference type="ARBA" id="ARBA00022801"/>
    </source>
</evidence>
<keyword evidence="5 14" id="KW-0812">Transmembrane</keyword>
<comment type="similarity">
    <text evidence="2 14">Belongs to the peptidase M50B family.</text>
</comment>
<accession>A0ABQ4F8X0</accession>
<keyword evidence="3" id="KW-1003">Cell membrane</keyword>
<gene>
    <name evidence="18" type="primary">rip3</name>
    <name evidence="18" type="ORF">Mam01_13870</name>
</gene>
<evidence type="ECO:0000256" key="4">
    <source>
        <dbReference type="ARBA" id="ARBA00022670"/>
    </source>
</evidence>
<keyword evidence="8 14" id="KW-0378">Hydrolase</keyword>
<evidence type="ECO:0000256" key="10">
    <source>
        <dbReference type="ARBA" id="ARBA00022989"/>
    </source>
</evidence>
<evidence type="ECO:0000256" key="12">
    <source>
        <dbReference type="ARBA" id="ARBA00023122"/>
    </source>
</evidence>
<dbReference type="Pfam" id="PF02163">
    <property type="entry name" value="Peptidase_M50"/>
    <property type="match status" value="1"/>
</dbReference>
<evidence type="ECO:0000256" key="14">
    <source>
        <dbReference type="PIRNR" id="PIRNR006404"/>
    </source>
</evidence>
<evidence type="ECO:0000259" key="17">
    <source>
        <dbReference type="PROSITE" id="PS51371"/>
    </source>
</evidence>
<evidence type="ECO:0000256" key="13">
    <source>
        <dbReference type="ARBA" id="ARBA00023136"/>
    </source>
</evidence>
<feature type="transmembrane region" description="Helical" evidence="14">
    <location>
        <begin position="12"/>
        <end position="34"/>
    </location>
</feature>
<dbReference type="InterPro" id="IPR016483">
    <property type="entry name" value="UCP006404_Pept_M50_CBS"/>
</dbReference>
<dbReference type="PIRSF" id="PIRSF006404">
    <property type="entry name" value="UCP006404_Pept_M50_CBS"/>
    <property type="match status" value="1"/>
</dbReference>
<evidence type="ECO:0000313" key="19">
    <source>
        <dbReference type="Proteomes" id="UP000651728"/>
    </source>
</evidence>
<proteinExistence type="inferred from homology"/>